<gene>
    <name evidence="1" type="ORF">L3049_15455</name>
</gene>
<reference evidence="1 2" key="1">
    <citation type="submission" date="2022-01" db="EMBL/GenBank/DDBJ databases">
        <title>Labilibaculum sp. nov, a marine bacterium isolated from Antarctica.</title>
        <authorList>
            <person name="Dai W."/>
        </authorList>
    </citation>
    <scope>NUCLEOTIDE SEQUENCE [LARGE SCALE GENOMIC DNA]</scope>
    <source>
        <strain evidence="1 2">DW002</strain>
    </source>
</reference>
<keyword evidence="2" id="KW-1185">Reference proteome</keyword>
<dbReference type="EMBL" id="JAKJSC010000004">
    <property type="protein sequence ID" value="MDE5419392.1"/>
    <property type="molecule type" value="Genomic_DNA"/>
</dbReference>
<sequence>MLEELIKNTEKYFWTTNKDGDIVLGNSDLGLKAKITFTLTKKWINLSPIVECSPGQFIGKPKTFLKKTKEYKQVTELYKLVKANLKETTLPDRIQLSKRTFKIIQNHYKE</sequence>
<dbReference type="Proteomes" id="UP001528920">
    <property type="component" value="Unassembled WGS sequence"/>
</dbReference>
<organism evidence="1 2">
    <name type="scientific">Paralabilibaculum antarcticum</name>
    <dbReference type="NCBI Taxonomy" id="2912572"/>
    <lineage>
        <taxon>Bacteria</taxon>
        <taxon>Pseudomonadati</taxon>
        <taxon>Bacteroidota</taxon>
        <taxon>Bacteroidia</taxon>
        <taxon>Marinilabiliales</taxon>
        <taxon>Marinifilaceae</taxon>
        <taxon>Paralabilibaculum</taxon>
    </lineage>
</organism>
<dbReference type="RefSeq" id="WP_275110722.1">
    <property type="nucleotide sequence ID" value="NZ_JAKJSC010000004.1"/>
</dbReference>
<accession>A0ABT5VVG9</accession>
<proteinExistence type="predicted"/>
<protein>
    <submittedName>
        <fullName evidence="1">Uncharacterized protein</fullName>
    </submittedName>
</protein>
<comment type="caution">
    <text evidence="1">The sequence shown here is derived from an EMBL/GenBank/DDBJ whole genome shotgun (WGS) entry which is preliminary data.</text>
</comment>
<name>A0ABT5VVG9_9BACT</name>
<evidence type="ECO:0000313" key="1">
    <source>
        <dbReference type="EMBL" id="MDE5419392.1"/>
    </source>
</evidence>
<evidence type="ECO:0000313" key="2">
    <source>
        <dbReference type="Proteomes" id="UP001528920"/>
    </source>
</evidence>